<comment type="caution">
    <text evidence="1">The sequence shown here is derived from an EMBL/GenBank/DDBJ whole genome shotgun (WGS) entry which is preliminary data.</text>
</comment>
<dbReference type="Proteomes" id="UP000612893">
    <property type="component" value="Unassembled WGS sequence"/>
</dbReference>
<keyword evidence="2" id="KW-1185">Reference proteome</keyword>
<evidence type="ECO:0000313" key="1">
    <source>
        <dbReference type="EMBL" id="MBJ7600024.1"/>
    </source>
</evidence>
<gene>
    <name evidence="1" type="ORF">JF922_18345</name>
</gene>
<proteinExistence type="predicted"/>
<name>A0A934K4S0_9BACT</name>
<dbReference type="EMBL" id="JAEKNR010000180">
    <property type="protein sequence ID" value="MBJ7600024.1"/>
    <property type="molecule type" value="Genomic_DNA"/>
</dbReference>
<organism evidence="1 2">
    <name type="scientific">Candidatus Nephthysia bennettiae</name>
    <dbReference type="NCBI Taxonomy" id="3127016"/>
    <lineage>
        <taxon>Bacteria</taxon>
        <taxon>Bacillati</taxon>
        <taxon>Candidatus Dormiibacterota</taxon>
        <taxon>Candidatus Dormibacteria</taxon>
        <taxon>Candidatus Dormibacterales</taxon>
        <taxon>Candidatus Dormibacteraceae</taxon>
        <taxon>Candidatus Nephthysia</taxon>
    </lineage>
</organism>
<dbReference type="AlphaFoldDB" id="A0A934K4S0"/>
<dbReference type="RefSeq" id="WP_338203700.1">
    <property type="nucleotide sequence ID" value="NZ_JAEKNR010000180.1"/>
</dbReference>
<evidence type="ECO:0000313" key="2">
    <source>
        <dbReference type="Proteomes" id="UP000612893"/>
    </source>
</evidence>
<protein>
    <submittedName>
        <fullName evidence="1">Uncharacterized protein</fullName>
    </submittedName>
</protein>
<accession>A0A934K4S0</accession>
<reference evidence="1" key="1">
    <citation type="submission" date="2020-10" db="EMBL/GenBank/DDBJ databases">
        <title>Ca. Dormibacterota MAGs.</title>
        <authorList>
            <person name="Montgomery K."/>
        </authorList>
    </citation>
    <scope>NUCLEOTIDE SEQUENCE [LARGE SCALE GENOMIC DNA]</scope>
    <source>
        <strain evidence="1">SC8812_S17_10</strain>
    </source>
</reference>
<sequence length="68" mass="6737">MQGIEAEADQSLQAVQVGAGGALAGGDGEVAGEVGEGQLIEGNQLTRAPFLAGSGKGGGLWRLERDEG</sequence>